<dbReference type="PANTHER" id="PTHR11545:SF2">
    <property type="entry name" value="LARGE RIBOSOMAL SUBUNIT PROTEIN UL13M"/>
    <property type="match status" value="1"/>
</dbReference>
<dbReference type="GO" id="GO:0003735">
    <property type="term" value="F:structural constituent of ribosome"/>
    <property type="evidence" value="ECO:0007669"/>
    <property type="project" value="InterPro"/>
</dbReference>
<evidence type="ECO:0000256" key="1">
    <source>
        <dbReference type="ARBA" id="ARBA00006227"/>
    </source>
</evidence>
<evidence type="ECO:0000256" key="6">
    <source>
        <dbReference type="HAMAP-Rule" id="MF_01366"/>
    </source>
</evidence>
<dbReference type="AlphaFoldDB" id="A0A410K1K4"/>
<dbReference type="GO" id="GO:0003729">
    <property type="term" value="F:mRNA binding"/>
    <property type="evidence" value="ECO:0007669"/>
    <property type="project" value="TreeGrafter"/>
</dbReference>
<dbReference type="HAMAP" id="MF_01366">
    <property type="entry name" value="Ribosomal_uL13"/>
    <property type="match status" value="1"/>
</dbReference>
<name>A0A410K1K4_9BACT</name>
<evidence type="ECO:0000313" key="7">
    <source>
        <dbReference type="EMBL" id="QAR34128.1"/>
    </source>
</evidence>
<dbReference type="Gene3D" id="3.90.1180.10">
    <property type="entry name" value="Ribosomal protein L13"/>
    <property type="match status" value="1"/>
</dbReference>
<dbReference type="GO" id="GO:0017148">
    <property type="term" value="P:negative regulation of translation"/>
    <property type="evidence" value="ECO:0007669"/>
    <property type="project" value="TreeGrafter"/>
</dbReference>
<dbReference type="InterPro" id="IPR005823">
    <property type="entry name" value="Ribosomal_uL13_bac-type"/>
</dbReference>
<evidence type="ECO:0000256" key="2">
    <source>
        <dbReference type="ARBA" id="ARBA00011838"/>
    </source>
</evidence>
<dbReference type="GO" id="GO:0022625">
    <property type="term" value="C:cytosolic large ribosomal subunit"/>
    <property type="evidence" value="ECO:0007669"/>
    <property type="project" value="TreeGrafter"/>
</dbReference>
<dbReference type="FunFam" id="3.90.1180.10:FF:000001">
    <property type="entry name" value="50S ribosomal protein L13"/>
    <property type="match status" value="1"/>
</dbReference>
<keyword evidence="3 6" id="KW-0689">Ribosomal protein</keyword>
<dbReference type="PIRSF" id="PIRSF002181">
    <property type="entry name" value="Ribosomal_L13"/>
    <property type="match status" value="1"/>
</dbReference>
<proteinExistence type="inferred from homology"/>
<evidence type="ECO:0000256" key="3">
    <source>
        <dbReference type="ARBA" id="ARBA00022980"/>
    </source>
</evidence>
<dbReference type="EMBL" id="CP035108">
    <property type="protein sequence ID" value="QAR34128.1"/>
    <property type="molecule type" value="Genomic_DNA"/>
</dbReference>
<keyword evidence="8" id="KW-1185">Reference proteome</keyword>
<comment type="similarity">
    <text evidence="1 6">Belongs to the universal ribosomal protein uL13 family.</text>
</comment>
<keyword evidence="4 6" id="KW-0687">Ribonucleoprotein</keyword>
<comment type="subunit">
    <text evidence="2 6">Part of the 50S ribosomal subunit.</text>
</comment>
<protein>
    <recommendedName>
        <fullName evidence="5 6">Large ribosomal subunit protein uL13</fullName>
    </recommendedName>
</protein>
<accession>A0A410K1K4</accession>
<evidence type="ECO:0000256" key="5">
    <source>
        <dbReference type="ARBA" id="ARBA00035201"/>
    </source>
</evidence>
<dbReference type="CDD" id="cd00392">
    <property type="entry name" value="Ribosomal_L13"/>
    <property type="match status" value="1"/>
</dbReference>
<organism evidence="7 8">
    <name type="scientific">Geovibrio thiophilus</name>
    <dbReference type="NCBI Taxonomy" id="139438"/>
    <lineage>
        <taxon>Bacteria</taxon>
        <taxon>Pseudomonadati</taxon>
        <taxon>Deferribacterota</taxon>
        <taxon>Deferribacteres</taxon>
        <taxon>Deferribacterales</taxon>
        <taxon>Geovibrionaceae</taxon>
        <taxon>Geovibrio</taxon>
    </lineage>
</organism>
<dbReference type="Proteomes" id="UP000287502">
    <property type="component" value="Chromosome"/>
</dbReference>
<evidence type="ECO:0000256" key="4">
    <source>
        <dbReference type="ARBA" id="ARBA00023274"/>
    </source>
</evidence>
<dbReference type="RefSeq" id="WP_128467433.1">
    <property type="nucleotide sequence ID" value="NZ_CP035108.1"/>
</dbReference>
<sequence length="142" mass="16152">MKSYWAKPDDLEKKWFLVDADGLVLGRLASNIAMILMGKNKPQYTPTIDTGDFIVVINAEKFAVSGDKMVSKKYYRHSGYIGGLKERRLEEMLDKKPEDVIRLAVKRMLPKTKLGSAMLKKLKIYSGEAHPHEAQTPEKLEL</sequence>
<dbReference type="GO" id="GO:0006412">
    <property type="term" value="P:translation"/>
    <property type="evidence" value="ECO:0007669"/>
    <property type="project" value="UniProtKB-UniRule"/>
</dbReference>
<evidence type="ECO:0000313" key="8">
    <source>
        <dbReference type="Proteomes" id="UP000287502"/>
    </source>
</evidence>
<dbReference type="SUPFAM" id="SSF52161">
    <property type="entry name" value="Ribosomal protein L13"/>
    <property type="match status" value="1"/>
</dbReference>
<dbReference type="Pfam" id="PF00572">
    <property type="entry name" value="Ribosomal_L13"/>
    <property type="match status" value="1"/>
</dbReference>
<dbReference type="NCBIfam" id="TIGR01066">
    <property type="entry name" value="rplM_bact"/>
    <property type="match status" value="1"/>
</dbReference>
<dbReference type="OrthoDB" id="9801330at2"/>
<reference evidence="7 8" key="1">
    <citation type="submission" date="2019-01" db="EMBL/GenBank/DDBJ databases">
        <title>Geovibrio thiophilus DSM 11263, complete genome.</title>
        <authorList>
            <person name="Spring S."/>
            <person name="Bunk B."/>
            <person name="Sproer C."/>
        </authorList>
    </citation>
    <scope>NUCLEOTIDE SEQUENCE [LARGE SCALE GENOMIC DNA]</scope>
    <source>
        <strain evidence="7 8">DSM 11263</strain>
    </source>
</reference>
<dbReference type="InterPro" id="IPR036899">
    <property type="entry name" value="Ribosomal_uL13_sf"/>
</dbReference>
<comment type="function">
    <text evidence="6">This protein is one of the early assembly proteins of the 50S ribosomal subunit, although it is not seen to bind rRNA by itself. It is important during the early stages of 50S assembly.</text>
</comment>
<dbReference type="InterPro" id="IPR005822">
    <property type="entry name" value="Ribosomal_uL13"/>
</dbReference>
<gene>
    <name evidence="6" type="primary">rplM</name>
    <name evidence="7" type="ORF">EP073_12150</name>
</gene>
<dbReference type="KEGG" id="gtl:EP073_12150"/>
<dbReference type="PANTHER" id="PTHR11545">
    <property type="entry name" value="RIBOSOMAL PROTEIN L13"/>
    <property type="match status" value="1"/>
</dbReference>